<dbReference type="InterPro" id="IPR017136">
    <property type="entry name" value="UCP037205"/>
</dbReference>
<dbReference type="PANTHER" id="PTHR37463">
    <property type="entry name" value="GSL3115 PROTEIN"/>
    <property type="match status" value="1"/>
</dbReference>
<accession>R9P4M6</accession>
<reference evidence="3" key="1">
    <citation type="journal article" date="2013" name="Genome Announc.">
        <title>Draft genome sequence of the basidiomycetous yeast-like fungus Pseudozyma hubeiensis SY62, which produces an abundant amount of the biosurfactant mannosylerythritol lipids.</title>
        <authorList>
            <person name="Konishi M."/>
            <person name="Hatada Y."/>
            <person name="Horiuchi J."/>
        </authorList>
    </citation>
    <scope>NUCLEOTIDE SEQUENCE [LARGE SCALE GENOMIC DNA]</scope>
    <source>
        <strain evidence="3">SY62</strain>
    </source>
</reference>
<organism evidence="2 3">
    <name type="scientific">Pseudozyma hubeiensis (strain SY62)</name>
    <name type="common">Yeast</name>
    <dbReference type="NCBI Taxonomy" id="1305764"/>
    <lineage>
        <taxon>Eukaryota</taxon>
        <taxon>Fungi</taxon>
        <taxon>Dikarya</taxon>
        <taxon>Basidiomycota</taxon>
        <taxon>Ustilaginomycotina</taxon>
        <taxon>Ustilaginomycetes</taxon>
        <taxon>Ustilaginales</taxon>
        <taxon>Ustilaginaceae</taxon>
        <taxon>Pseudozyma</taxon>
    </lineage>
</organism>
<protein>
    <submittedName>
        <fullName evidence="2">Uncharacterized protein</fullName>
    </submittedName>
</protein>
<dbReference type="OrthoDB" id="537467at2759"/>
<evidence type="ECO:0000313" key="3">
    <source>
        <dbReference type="Proteomes" id="UP000014071"/>
    </source>
</evidence>
<dbReference type="Proteomes" id="UP000014071">
    <property type="component" value="Unassembled WGS sequence"/>
</dbReference>
<keyword evidence="3" id="KW-1185">Reference proteome</keyword>
<name>R9P4M6_PSEHS</name>
<dbReference type="HOGENOM" id="CLU_1152199_0_0_1"/>
<dbReference type="AlphaFoldDB" id="R9P4M6"/>
<feature type="region of interest" description="Disordered" evidence="1">
    <location>
        <begin position="176"/>
        <end position="207"/>
    </location>
</feature>
<evidence type="ECO:0000313" key="2">
    <source>
        <dbReference type="EMBL" id="GAC96202.1"/>
    </source>
</evidence>
<gene>
    <name evidence="2" type="ORF">PHSY_003782</name>
</gene>
<dbReference type="RefSeq" id="XP_012189789.1">
    <property type="nucleotide sequence ID" value="XM_012334399.1"/>
</dbReference>
<dbReference type="GeneID" id="24109068"/>
<dbReference type="EMBL" id="DF238801">
    <property type="protein sequence ID" value="GAC96202.1"/>
    <property type="molecule type" value="Genomic_DNA"/>
</dbReference>
<dbReference type="Pfam" id="PF10013">
    <property type="entry name" value="DUF2256"/>
    <property type="match status" value="1"/>
</dbReference>
<dbReference type="eggNOG" id="ENOG502SESB">
    <property type="taxonomic scope" value="Eukaryota"/>
</dbReference>
<evidence type="ECO:0000256" key="1">
    <source>
        <dbReference type="SAM" id="MobiDB-lite"/>
    </source>
</evidence>
<sequence length="289" mass="31535">MLRTSTTQAGRALLRSRPELVSPSSRPFRIRHLSTTPFMARKSARAIAAADSTASPETQDASTSKVSLSDLNPKSCLTCGRVITPRAKWAKDWNGIKYCSDRCRSSRPGKIVAAFKIEQKNREALTDRSGVTCSDNDVRVDVETFVEGVLLEIAAKAGGGTLEDAQDRIRSLLESASIPVGMRESETKPSDTDEDEDGQSHNASTEIDDSTHVHLLWKALDSPPGLRERIRRAARRLALGLTHESNTRQTSITTTEAGSLELLQGGKVLRTVQDLSFAKGVLHVKLKNS</sequence>
<dbReference type="PANTHER" id="PTHR37463:SF1">
    <property type="entry name" value="DUF2256 DOMAIN-CONTAINING PROTEIN"/>
    <property type="match status" value="1"/>
</dbReference>
<proteinExistence type="predicted"/>